<dbReference type="InterPro" id="IPR002347">
    <property type="entry name" value="SDR_fam"/>
</dbReference>
<dbReference type="PANTHER" id="PTHR43943">
    <property type="entry name" value="DEHYDROGENASE/REDUCTASE (SDR FAMILY) MEMBER 4"/>
    <property type="match status" value="1"/>
</dbReference>
<keyword evidence="2" id="KW-0560">Oxidoreductase</keyword>
<dbReference type="RefSeq" id="WP_187751088.1">
    <property type="nucleotide sequence ID" value="NZ_CP060828.1"/>
</dbReference>
<evidence type="ECO:0000313" key="3">
    <source>
        <dbReference type="EMBL" id="QNP74162.1"/>
    </source>
</evidence>
<organism evidence="3 4">
    <name type="scientific">Streptomyces roseirectus</name>
    <dbReference type="NCBI Taxonomy" id="2768066"/>
    <lineage>
        <taxon>Bacteria</taxon>
        <taxon>Bacillati</taxon>
        <taxon>Actinomycetota</taxon>
        <taxon>Actinomycetes</taxon>
        <taxon>Kitasatosporales</taxon>
        <taxon>Streptomycetaceae</taxon>
        <taxon>Streptomyces</taxon>
    </lineage>
</organism>
<dbReference type="InterPro" id="IPR036291">
    <property type="entry name" value="NAD(P)-bd_dom_sf"/>
</dbReference>
<dbReference type="PANTHER" id="PTHR43943:SF2">
    <property type="entry name" value="DEHYDROGENASE_REDUCTASE 4"/>
    <property type="match status" value="1"/>
</dbReference>
<dbReference type="SUPFAM" id="SSF51735">
    <property type="entry name" value="NAD(P)-binding Rossmann-fold domains"/>
    <property type="match status" value="1"/>
</dbReference>
<sequence length="252" mass="26354">MTSYSLHGRAALVTGATKGIGLAVARALTEAGARVCVTARDSVEVRRVARELDGAGLPGDLADPALPRALVALALREFGRLDVLVNNAAVNQPLGPLMDAEPALWARAFAVNVGAPLRLTQCAWRGWMREHGGAVVNVCTEGAVHVGAGVGAYSVSKAALLRLTEQLAGELGPGVRVNSVSPGLTRTGMARFAWEGRTPDGLPLERFGEPEDVARAVLWLVSGEADWVTGADLLVDGGTRVRRARVHHLPGA</sequence>
<dbReference type="PRINTS" id="PR00080">
    <property type="entry name" value="SDRFAMILY"/>
</dbReference>
<proteinExistence type="inferred from homology"/>
<dbReference type="KEGG" id="sroi:IAG44_35060"/>
<dbReference type="GO" id="GO:0016491">
    <property type="term" value="F:oxidoreductase activity"/>
    <property type="evidence" value="ECO:0007669"/>
    <property type="project" value="UniProtKB-KW"/>
</dbReference>
<gene>
    <name evidence="3" type="ORF">IAG44_35060</name>
</gene>
<dbReference type="CDD" id="cd05233">
    <property type="entry name" value="SDR_c"/>
    <property type="match status" value="1"/>
</dbReference>
<dbReference type="PRINTS" id="PR00081">
    <property type="entry name" value="GDHRDH"/>
</dbReference>
<evidence type="ECO:0000313" key="4">
    <source>
        <dbReference type="Proteomes" id="UP000516052"/>
    </source>
</evidence>
<comment type="similarity">
    <text evidence="1">Belongs to the short-chain dehydrogenases/reductases (SDR) family.</text>
</comment>
<dbReference type="Gene3D" id="3.40.50.720">
    <property type="entry name" value="NAD(P)-binding Rossmann-like Domain"/>
    <property type="match status" value="1"/>
</dbReference>
<dbReference type="Proteomes" id="UP000516052">
    <property type="component" value="Chromosome"/>
</dbReference>
<evidence type="ECO:0000256" key="2">
    <source>
        <dbReference type="ARBA" id="ARBA00023002"/>
    </source>
</evidence>
<reference evidence="3 4" key="1">
    <citation type="submission" date="2020-08" db="EMBL/GenBank/DDBJ databases">
        <title>A novel species.</title>
        <authorList>
            <person name="Gao J."/>
        </authorList>
    </citation>
    <scope>NUCLEOTIDE SEQUENCE [LARGE SCALE GENOMIC DNA]</scope>
    <source>
        <strain evidence="3 4">CRXT-G-22</strain>
    </source>
</reference>
<dbReference type="FunFam" id="3.40.50.720:FF:000084">
    <property type="entry name" value="Short-chain dehydrogenase reductase"/>
    <property type="match status" value="1"/>
</dbReference>
<dbReference type="AlphaFoldDB" id="A0A7H0IMZ6"/>
<dbReference type="EMBL" id="CP060828">
    <property type="protein sequence ID" value="QNP74162.1"/>
    <property type="molecule type" value="Genomic_DNA"/>
</dbReference>
<accession>A0A7H0IMZ6</accession>
<dbReference type="Pfam" id="PF13561">
    <property type="entry name" value="adh_short_C2"/>
    <property type="match status" value="1"/>
</dbReference>
<evidence type="ECO:0000256" key="1">
    <source>
        <dbReference type="ARBA" id="ARBA00006484"/>
    </source>
</evidence>
<keyword evidence="4" id="KW-1185">Reference proteome</keyword>
<protein>
    <submittedName>
        <fullName evidence="3">SDR family oxidoreductase</fullName>
    </submittedName>
</protein>
<name>A0A7H0IMZ6_9ACTN</name>
<dbReference type="NCBIfam" id="NF005559">
    <property type="entry name" value="PRK07231.1"/>
    <property type="match status" value="1"/>
</dbReference>